<dbReference type="AlphaFoldDB" id="A0A517N734"/>
<dbReference type="EMBL" id="CP036525">
    <property type="protein sequence ID" value="QDT02953.1"/>
    <property type="molecule type" value="Genomic_DNA"/>
</dbReference>
<dbReference type="GO" id="GO:1990107">
    <property type="term" value="F:thiazole synthase activity"/>
    <property type="evidence" value="ECO:0007669"/>
    <property type="project" value="UniProtKB-EC"/>
</dbReference>
<accession>A0A517N734</accession>
<dbReference type="InterPro" id="IPR033983">
    <property type="entry name" value="Thiazole_synthase_ThiG"/>
</dbReference>
<protein>
    <submittedName>
        <fullName evidence="4">Thiazole synthase</fullName>
        <ecNumber evidence="4">2.8.1.10</ecNumber>
    </submittedName>
</protein>
<evidence type="ECO:0000259" key="3">
    <source>
        <dbReference type="Pfam" id="PF05690"/>
    </source>
</evidence>
<dbReference type="Gene3D" id="3.20.20.70">
    <property type="entry name" value="Aldolase class I"/>
    <property type="match status" value="1"/>
</dbReference>
<organism evidence="4 5">
    <name type="scientific">Rubripirellula lacrimiformis</name>
    <dbReference type="NCBI Taxonomy" id="1930273"/>
    <lineage>
        <taxon>Bacteria</taxon>
        <taxon>Pseudomonadati</taxon>
        <taxon>Planctomycetota</taxon>
        <taxon>Planctomycetia</taxon>
        <taxon>Pirellulales</taxon>
        <taxon>Pirellulaceae</taxon>
        <taxon>Rubripirellula</taxon>
    </lineage>
</organism>
<reference evidence="4 5" key="1">
    <citation type="submission" date="2019-02" db="EMBL/GenBank/DDBJ databases">
        <title>Deep-cultivation of Planctomycetes and their phenomic and genomic characterization uncovers novel biology.</title>
        <authorList>
            <person name="Wiegand S."/>
            <person name="Jogler M."/>
            <person name="Boedeker C."/>
            <person name="Pinto D."/>
            <person name="Vollmers J."/>
            <person name="Rivas-Marin E."/>
            <person name="Kohn T."/>
            <person name="Peeters S.H."/>
            <person name="Heuer A."/>
            <person name="Rast P."/>
            <person name="Oberbeckmann S."/>
            <person name="Bunk B."/>
            <person name="Jeske O."/>
            <person name="Meyerdierks A."/>
            <person name="Storesund J.E."/>
            <person name="Kallscheuer N."/>
            <person name="Luecker S."/>
            <person name="Lage O.M."/>
            <person name="Pohl T."/>
            <person name="Merkel B.J."/>
            <person name="Hornburger P."/>
            <person name="Mueller R.-W."/>
            <person name="Bruemmer F."/>
            <person name="Labrenz M."/>
            <person name="Spormann A.M."/>
            <person name="Op den Camp H."/>
            <person name="Overmann J."/>
            <person name="Amann R."/>
            <person name="Jetten M.S.M."/>
            <person name="Mascher T."/>
            <person name="Medema M.H."/>
            <person name="Devos D.P."/>
            <person name="Kaster A.-K."/>
            <person name="Ovreas L."/>
            <person name="Rohde M."/>
            <person name="Galperin M.Y."/>
            <person name="Jogler C."/>
        </authorList>
    </citation>
    <scope>NUCLEOTIDE SEQUENCE [LARGE SCALE GENOMIC DNA]</scope>
    <source>
        <strain evidence="4 5">K22_7</strain>
    </source>
</reference>
<feature type="region of interest" description="Disordered" evidence="2">
    <location>
        <begin position="26"/>
        <end position="46"/>
    </location>
</feature>
<keyword evidence="4" id="KW-0808">Transferase</keyword>
<evidence type="ECO:0000256" key="2">
    <source>
        <dbReference type="SAM" id="MobiDB-lite"/>
    </source>
</evidence>
<feature type="domain" description="Thiazole synthase ThiG" evidence="3">
    <location>
        <begin position="1"/>
        <end position="32"/>
    </location>
</feature>
<dbReference type="Pfam" id="PF05690">
    <property type="entry name" value="ThiG"/>
    <property type="match status" value="1"/>
</dbReference>
<sequence length="46" mass="4984">MARKMKHATLAGRDAYLAGCIPRRLYGTASSPTEGVISTRPYDSVN</sequence>
<dbReference type="InterPro" id="IPR013785">
    <property type="entry name" value="Aldolase_TIM"/>
</dbReference>
<keyword evidence="1" id="KW-0704">Schiff base</keyword>
<gene>
    <name evidence="4" type="primary">thiG_1</name>
    <name evidence="4" type="ORF">K227x_13320</name>
</gene>
<evidence type="ECO:0000313" key="5">
    <source>
        <dbReference type="Proteomes" id="UP000318538"/>
    </source>
</evidence>
<dbReference type="Proteomes" id="UP000318538">
    <property type="component" value="Chromosome"/>
</dbReference>
<name>A0A517N734_9BACT</name>
<dbReference type="EC" id="2.8.1.10" evidence="4"/>
<keyword evidence="5" id="KW-1185">Reference proteome</keyword>
<evidence type="ECO:0000313" key="4">
    <source>
        <dbReference type="EMBL" id="QDT02953.1"/>
    </source>
</evidence>
<evidence type="ECO:0000256" key="1">
    <source>
        <dbReference type="ARBA" id="ARBA00023270"/>
    </source>
</evidence>
<proteinExistence type="predicted"/>
<dbReference type="KEGG" id="rlc:K227x_13320"/>